<reference evidence="2" key="1">
    <citation type="journal article" date="2023" name="Nat. Plants">
        <title>Single-cell RNA sequencing provides a high-resolution roadmap for understanding the multicellular compartmentation of specialized metabolism.</title>
        <authorList>
            <person name="Sun S."/>
            <person name="Shen X."/>
            <person name="Li Y."/>
            <person name="Li Y."/>
            <person name="Wang S."/>
            <person name="Li R."/>
            <person name="Zhang H."/>
            <person name="Shen G."/>
            <person name="Guo B."/>
            <person name="Wei J."/>
            <person name="Xu J."/>
            <person name="St-Pierre B."/>
            <person name="Chen S."/>
            <person name="Sun C."/>
        </authorList>
    </citation>
    <scope>NUCLEOTIDE SEQUENCE [LARGE SCALE GENOMIC DNA]</scope>
</reference>
<keyword evidence="2" id="KW-1185">Reference proteome</keyword>
<dbReference type="EMBL" id="CM044706">
    <property type="protein sequence ID" value="KAI5657821.1"/>
    <property type="molecule type" value="Genomic_DNA"/>
</dbReference>
<proteinExistence type="predicted"/>
<comment type="caution">
    <text evidence="1">The sequence shown here is derived from an EMBL/GenBank/DDBJ whole genome shotgun (WGS) entry which is preliminary data.</text>
</comment>
<evidence type="ECO:0000313" key="2">
    <source>
        <dbReference type="Proteomes" id="UP001060085"/>
    </source>
</evidence>
<accession>A0ACC0AAN7</accession>
<dbReference type="Proteomes" id="UP001060085">
    <property type="component" value="Linkage Group LG06"/>
</dbReference>
<organism evidence="1 2">
    <name type="scientific">Catharanthus roseus</name>
    <name type="common">Madagascar periwinkle</name>
    <name type="synonym">Vinca rosea</name>
    <dbReference type="NCBI Taxonomy" id="4058"/>
    <lineage>
        <taxon>Eukaryota</taxon>
        <taxon>Viridiplantae</taxon>
        <taxon>Streptophyta</taxon>
        <taxon>Embryophyta</taxon>
        <taxon>Tracheophyta</taxon>
        <taxon>Spermatophyta</taxon>
        <taxon>Magnoliopsida</taxon>
        <taxon>eudicotyledons</taxon>
        <taxon>Gunneridae</taxon>
        <taxon>Pentapetalae</taxon>
        <taxon>asterids</taxon>
        <taxon>lamiids</taxon>
        <taxon>Gentianales</taxon>
        <taxon>Apocynaceae</taxon>
        <taxon>Rauvolfioideae</taxon>
        <taxon>Vinceae</taxon>
        <taxon>Catharanthinae</taxon>
        <taxon>Catharanthus</taxon>
    </lineage>
</organism>
<gene>
    <name evidence="1" type="ORF">M9H77_26614</name>
</gene>
<sequence>MASATATEPNHPQPTKNLSRFIQSTSSHFSTFFTPKAPPSSYSSSSSFNPSSKVVLPILFGDSKLQYLHPPIAYSSVESAQPDSLSSKEPSTPSSPAIRNMSSKHDGAGFPSTVKVSSLKSAADGAGPAFVGQVFSMCDLSGTGLMAVSTHFDIPFLSKRTPEWLKKMFAAVTKSERNGPVFRFFMDLGDAVSYVKRLNIPSGVVGACRLDLAYEHFKEKPHLFQFVPNEKQVKEANKLLKAVSPSGRNIKVEGVPVFSAQNLDIAIATTDGIKWYTPYFFDKNMLDNILEESVDQHFRSMIQTRNMQRRRDVIDDNLAAEVIEEMGDSMWDPPEVQEVLDEVGHPGIPLSVLSKAAEIQLLYAVDKVLLGNRWLRKVTGIQPKFPYMVDSFEKRSAASCLRACTSSNLVSGSGLGSDNMSLQCVGTSEEPRDSVQQGGKLDLRFPFRDWFDLPWSKLQQKLPSIADKRRETGIVESRRAELQPSPFLPKITMVGISTGEGAQMSKANLKRTMEDLTKELERTDQVNQSGYEFKSEERDPLFVANVGDYRKTGSARWVRRGAI</sequence>
<protein>
    <submittedName>
        <fullName evidence="1">Uncharacterized protein</fullName>
    </submittedName>
</protein>
<evidence type="ECO:0000313" key="1">
    <source>
        <dbReference type="EMBL" id="KAI5657821.1"/>
    </source>
</evidence>
<name>A0ACC0AAN7_CATRO</name>